<dbReference type="EMBL" id="CP013336">
    <property type="protein sequence ID" value="ALQ34848.1"/>
    <property type="molecule type" value="Genomic_DNA"/>
</dbReference>
<name>A0AAC9F112_9FUSO</name>
<dbReference type="GeneID" id="60658474"/>
<dbReference type="Pfam" id="PF13508">
    <property type="entry name" value="Acetyltransf_7"/>
    <property type="match status" value="1"/>
</dbReference>
<reference evidence="2 3" key="1">
    <citation type="submission" date="2015-11" db="EMBL/GenBank/DDBJ databases">
        <authorList>
            <person name="Kook J.-K."/>
            <person name="Park S.-N."/>
            <person name="Lim Y.K."/>
            <person name="Jo E."/>
        </authorList>
    </citation>
    <scope>NUCLEOTIDE SEQUENCE [LARGE SCALE GENOMIC DNA]</scope>
    <source>
        <strain evidence="2 3">ChDC F206</strain>
    </source>
</reference>
<dbReference type="InterPro" id="IPR000182">
    <property type="entry name" value="GNAT_dom"/>
</dbReference>
<organism evidence="2 3">
    <name type="scientific">Fusobacterium hwasookii ChDC F206</name>
    <dbReference type="NCBI Taxonomy" id="1307443"/>
    <lineage>
        <taxon>Bacteria</taxon>
        <taxon>Fusobacteriati</taxon>
        <taxon>Fusobacteriota</taxon>
        <taxon>Fusobacteriia</taxon>
        <taxon>Fusobacteriales</taxon>
        <taxon>Fusobacteriaceae</taxon>
        <taxon>Fusobacterium</taxon>
    </lineage>
</organism>
<evidence type="ECO:0000313" key="3">
    <source>
        <dbReference type="Proteomes" id="UP000068516"/>
    </source>
</evidence>
<evidence type="ECO:0000259" key="1">
    <source>
        <dbReference type="PROSITE" id="PS51186"/>
    </source>
</evidence>
<dbReference type="Proteomes" id="UP000068516">
    <property type="component" value="Chromosome"/>
</dbReference>
<sequence length="206" mass="24590">MKIKIANNNEEIQEIVKIHINAFPNFFLTSLGSDLLFELYRSFLETENSGIYIAKIDSKVVGFLAFTEKSTPIYYNILKKHFFSFSLKLFKKFLKNPFSFFKLLYKFKKKLSLKKEEKRTLLKKIRIESIAVEPNYFNKKIGKELIDFLKKNIDFEKFDLIELETDAKNNEKTNYFYQKNEFIKVEEITVDGNRVMNIYHYYGGKK</sequence>
<feature type="domain" description="N-acetyltransferase" evidence="1">
    <location>
        <begin position="1"/>
        <end position="206"/>
    </location>
</feature>
<dbReference type="GO" id="GO:0016747">
    <property type="term" value="F:acyltransferase activity, transferring groups other than amino-acyl groups"/>
    <property type="evidence" value="ECO:0007669"/>
    <property type="project" value="InterPro"/>
</dbReference>
<dbReference type="PROSITE" id="PS51186">
    <property type="entry name" value="GNAT"/>
    <property type="match status" value="1"/>
</dbReference>
<dbReference type="RefSeq" id="WP_029492399.1">
    <property type="nucleotide sequence ID" value="NZ_ATKH01000080.1"/>
</dbReference>
<dbReference type="Gene3D" id="3.40.630.30">
    <property type="match status" value="1"/>
</dbReference>
<proteinExistence type="predicted"/>
<dbReference type="InterPro" id="IPR016181">
    <property type="entry name" value="Acyl_CoA_acyltransferase"/>
</dbReference>
<dbReference type="AlphaFoldDB" id="A0AAC9F112"/>
<accession>A0AAC9F112</accession>
<evidence type="ECO:0000313" key="2">
    <source>
        <dbReference type="EMBL" id="ALQ34848.1"/>
    </source>
</evidence>
<gene>
    <name evidence="2" type="ORF">RN92_02585</name>
</gene>
<dbReference type="SUPFAM" id="SSF55729">
    <property type="entry name" value="Acyl-CoA N-acyltransferases (Nat)"/>
    <property type="match status" value="1"/>
</dbReference>
<protein>
    <recommendedName>
        <fullName evidence="1">N-acetyltransferase domain-containing protein</fullName>
    </recommendedName>
</protein>